<feature type="transmembrane region" description="Helical" evidence="6">
    <location>
        <begin position="44"/>
        <end position="65"/>
    </location>
</feature>
<evidence type="ECO:0000256" key="4">
    <source>
        <dbReference type="ARBA" id="ARBA00022989"/>
    </source>
</evidence>
<evidence type="ECO:0000313" key="7">
    <source>
        <dbReference type="EMBL" id="ACY18630.1"/>
    </source>
</evidence>
<keyword evidence="4 6" id="KW-1133">Transmembrane helix</keyword>
<reference evidence="7 8" key="1">
    <citation type="journal article" date="2010" name="Stand. Genomic Sci.">
        <title>Complete genome sequence of Haliangium ochraceum type strain (SMP-2).</title>
        <authorList>
            <consortium name="US DOE Joint Genome Institute (JGI-PGF)"/>
            <person name="Ivanova N."/>
            <person name="Daum C."/>
            <person name="Lang E."/>
            <person name="Abt B."/>
            <person name="Kopitz M."/>
            <person name="Saunders E."/>
            <person name="Lapidus A."/>
            <person name="Lucas S."/>
            <person name="Glavina Del Rio T."/>
            <person name="Nolan M."/>
            <person name="Tice H."/>
            <person name="Copeland A."/>
            <person name="Cheng J.F."/>
            <person name="Chen F."/>
            <person name="Bruce D."/>
            <person name="Goodwin L."/>
            <person name="Pitluck S."/>
            <person name="Mavromatis K."/>
            <person name="Pati A."/>
            <person name="Mikhailova N."/>
            <person name="Chen A."/>
            <person name="Palaniappan K."/>
            <person name="Land M."/>
            <person name="Hauser L."/>
            <person name="Chang Y.J."/>
            <person name="Jeffries C.D."/>
            <person name="Detter J.C."/>
            <person name="Brettin T."/>
            <person name="Rohde M."/>
            <person name="Goker M."/>
            <person name="Bristow J."/>
            <person name="Markowitz V."/>
            <person name="Eisen J.A."/>
            <person name="Hugenholtz P."/>
            <person name="Kyrpides N.C."/>
            <person name="Klenk H.P."/>
        </authorList>
    </citation>
    <scope>NUCLEOTIDE SEQUENCE [LARGE SCALE GENOMIC DNA]</scope>
    <source>
        <strain evidence="8">DSM 14365 / CIP 107738 / JCM 11303 / AJ 13395 / SMP-2</strain>
    </source>
</reference>
<keyword evidence="5 6" id="KW-0472">Membrane</keyword>
<evidence type="ECO:0000313" key="8">
    <source>
        <dbReference type="Proteomes" id="UP000001880"/>
    </source>
</evidence>
<feature type="transmembrane region" description="Helical" evidence="6">
    <location>
        <begin position="380"/>
        <end position="397"/>
    </location>
</feature>
<dbReference type="PANTHER" id="PTHR23513:SF11">
    <property type="entry name" value="STAPHYLOFERRIN A TRANSPORTER"/>
    <property type="match status" value="1"/>
</dbReference>
<dbReference type="CDD" id="cd06173">
    <property type="entry name" value="MFS_MefA_like"/>
    <property type="match status" value="1"/>
</dbReference>
<dbReference type="KEGG" id="hoh:Hoch_6155"/>
<feature type="transmembrane region" description="Helical" evidence="6">
    <location>
        <begin position="77"/>
        <end position="97"/>
    </location>
</feature>
<dbReference type="PANTHER" id="PTHR23513">
    <property type="entry name" value="INTEGRAL MEMBRANE EFFLUX PROTEIN-RELATED"/>
    <property type="match status" value="1"/>
</dbReference>
<dbReference type="GO" id="GO:0005886">
    <property type="term" value="C:plasma membrane"/>
    <property type="evidence" value="ECO:0007669"/>
    <property type="project" value="UniProtKB-SubCell"/>
</dbReference>
<feature type="transmembrane region" description="Helical" evidence="6">
    <location>
        <begin position="291"/>
        <end position="310"/>
    </location>
</feature>
<feature type="transmembrane region" description="Helical" evidence="6">
    <location>
        <begin position="257"/>
        <end position="279"/>
    </location>
</feature>
<feature type="transmembrane region" description="Helical" evidence="6">
    <location>
        <begin position="143"/>
        <end position="162"/>
    </location>
</feature>
<evidence type="ECO:0000256" key="6">
    <source>
        <dbReference type="SAM" id="Phobius"/>
    </source>
</evidence>
<dbReference type="HOGENOM" id="CLU_053674_0_0_7"/>
<keyword evidence="2" id="KW-1003">Cell membrane</keyword>
<gene>
    <name evidence="7" type="ordered locus">Hoch_6155</name>
</gene>
<evidence type="ECO:0000256" key="3">
    <source>
        <dbReference type="ARBA" id="ARBA00022692"/>
    </source>
</evidence>
<evidence type="ECO:0000256" key="2">
    <source>
        <dbReference type="ARBA" id="ARBA00022475"/>
    </source>
</evidence>
<feature type="transmembrane region" description="Helical" evidence="6">
    <location>
        <begin position="168"/>
        <end position="190"/>
    </location>
</feature>
<dbReference type="EMBL" id="CP001804">
    <property type="protein sequence ID" value="ACY18630.1"/>
    <property type="molecule type" value="Genomic_DNA"/>
</dbReference>
<dbReference type="AlphaFoldDB" id="D0LLD4"/>
<feature type="transmembrane region" description="Helical" evidence="6">
    <location>
        <begin position="12"/>
        <end position="32"/>
    </location>
</feature>
<accession>D0LLD4</accession>
<proteinExistence type="predicted"/>
<dbReference type="SUPFAM" id="SSF103473">
    <property type="entry name" value="MFS general substrate transporter"/>
    <property type="match status" value="1"/>
</dbReference>
<evidence type="ECO:0000256" key="1">
    <source>
        <dbReference type="ARBA" id="ARBA00004651"/>
    </source>
</evidence>
<sequence>MLNEHRQSRANARWVFSSAFITNIGNGMHTIALGKLLYDATGSAGAFGVIIIIEYAINGLALFFAGSVVDRGSPLRTMIAADVLSAAAVCGIVPLFGSEHLHFWLVLSILVINGAKPFYRAATFALAPTIVEREQLMNYNAKLGAAIQIGQIAGAACVGILLQYSDVAAAFVGNGASYLLAAFCLTRVSVLRTDTDHKSGKTSLLKAILADWVEIKRFITNERGVWAHLTLSAIDFQVVALLNVCLVPLIYQRFDHNMLWLSAFDGAFAMGAVATSFLVTRINEHVRPAQVVIVSTALSGLSFVGLSVPLQPWLGVVLIFVLGMSNGMAAITMLTRLQLRTKNRTRGRIAVVRHLCISALALIFIPLVTRLQDHSLEDSLLLSGAICGAFSLLAFVCSRPALYGERVFGTGEAT</sequence>
<keyword evidence="8" id="KW-1185">Reference proteome</keyword>
<dbReference type="InterPro" id="IPR011701">
    <property type="entry name" value="MFS"/>
</dbReference>
<dbReference type="eggNOG" id="COG2814">
    <property type="taxonomic scope" value="Bacteria"/>
</dbReference>
<dbReference type="OrthoDB" id="6315759at2"/>
<feature type="transmembrane region" description="Helical" evidence="6">
    <location>
        <begin position="349"/>
        <end position="368"/>
    </location>
</feature>
<dbReference type="GO" id="GO:0022857">
    <property type="term" value="F:transmembrane transporter activity"/>
    <property type="evidence" value="ECO:0007669"/>
    <property type="project" value="InterPro"/>
</dbReference>
<feature type="transmembrane region" description="Helical" evidence="6">
    <location>
        <begin position="225"/>
        <end position="251"/>
    </location>
</feature>
<dbReference type="InterPro" id="IPR036259">
    <property type="entry name" value="MFS_trans_sf"/>
</dbReference>
<dbReference type="RefSeq" id="WP_012831222.1">
    <property type="nucleotide sequence ID" value="NC_013440.1"/>
</dbReference>
<feature type="transmembrane region" description="Helical" evidence="6">
    <location>
        <begin position="103"/>
        <end position="122"/>
    </location>
</feature>
<keyword evidence="3 6" id="KW-0812">Transmembrane</keyword>
<protein>
    <submittedName>
        <fullName evidence="7">Major facilitator superfamily MFS_1</fullName>
    </submittedName>
</protein>
<dbReference type="Pfam" id="PF07690">
    <property type="entry name" value="MFS_1"/>
    <property type="match status" value="1"/>
</dbReference>
<dbReference type="STRING" id="502025.Hoch_6155"/>
<evidence type="ECO:0000256" key="5">
    <source>
        <dbReference type="ARBA" id="ARBA00023136"/>
    </source>
</evidence>
<organism evidence="7 8">
    <name type="scientific">Haliangium ochraceum (strain DSM 14365 / JCM 11303 / SMP-2)</name>
    <dbReference type="NCBI Taxonomy" id="502025"/>
    <lineage>
        <taxon>Bacteria</taxon>
        <taxon>Pseudomonadati</taxon>
        <taxon>Myxococcota</taxon>
        <taxon>Polyangia</taxon>
        <taxon>Haliangiales</taxon>
        <taxon>Kofleriaceae</taxon>
        <taxon>Haliangium</taxon>
    </lineage>
</organism>
<feature type="transmembrane region" description="Helical" evidence="6">
    <location>
        <begin position="316"/>
        <end position="337"/>
    </location>
</feature>
<name>D0LLD4_HALO1</name>
<comment type="subcellular location">
    <subcellularLocation>
        <location evidence="1">Cell membrane</location>
        <topology evidence="1">Multi-pass membrane protein</topology>
    </subcellularLocation>
</comment>
<dbReference type="Proteomes" id="UP000001880">
    <property type="component" value="Chromosome"/>
</dbReference>
<dbReference type="Gene3D" id="1.20.1250.20">
    <property type="entry name" value="MFS general substrate transporter like domains"/>
    <property type="match status" value="1"/>
</dbReference>